<proteinExistence type="predicted"/>
<organism evidence="1 2">
    <name type="scientific">Gigaspora margarita</name>
    <dbReference type="NCBI Taxonomy" id="4874"/>
    <lineage>
        <taxon>Eukaryota</taxon>
        <taxon>Fungi</taxon>
        <taxon>Fungi incertae sedis</taxon>
        <taxon>Mucoromycota</taxon>
        <taxon>Glomeromycotina</taxon>
        <taxon>Glomeromycetes</taxon>
        <taxon>Diversisporales</taxon>
        <taxon>Gigasporaceae</taxon>
        <taxon>Gigaspora</taxon>
    </lineage>
</organism>
<comment type="caution">
    <text evidence="1">The sequence shown here is derived from an EMBL/GenBank/DDBJ whole genome shotgun (WGS) entry which is preliminary data.</text>
</comment>
<protein>
    <submittedName>
        <fullName evidence="1">27393_t:CDS:1</fullName>
    </submittedName>
</protein>
<feature type="non-terminal residue" evidence="1">
    <location>
        <position position="1"/>
    </location>
</feature>
<dbReference type="Proteomes" id="UP000789901">
    <property type="component" value="Unassembled WGS sequence"/>
</dbReference>
<accession>A0ABN7XBT7</accession>
<gene>
    <name evidence="1" type="ORF">GMARGA_LOCUS41148</name>
</gene>
<sequence>SYRLNLNNKLLNVREIDKNSVEDVREDDRNLIEDVHETERNHEEYILDNIIDFNRLSDDAMANIVVLATDALKQSNDK</sequence>
<keyword evidence="2" id="KW-1185">Reference proteome</keyword>
<feature type="non-terminal residue" evidence="1">
    <location>
        <position position="78"/>
    </location>
</feature>
<evidence type="ECO:0000313" key="2">
    <source>
        <dbReference type="Proteomes" id="UP000789901"/>
    </source>
</evidence>
<name>A0ABN7XBT7_GIGMA</name>
<dbReference type="EMBL" id="CAJVQB010110735">
    <property type="protein sequence ID" value="CAG8852275.1"/>
    <property type="molecule type" value="Genomic_DNA"/>
</dbReference>
<reference evidence="1 2" key="1">
    <citation type="submission" date="2021-06" db="EMBL/GenBank/DDBJ databases">
        <authorList>
            <person name="Kallberg Y."/>
            <person name="Tangrot J."/>
            <person name="Rosling A."/>
        </authorList>
    </citation>
    <scope>NUCLEOTIDE SEQUENCE [LARGE SCALE GENOMIC DNA]</scope>
    <source>
        <strain evidence="1 2">120-4 pot B 10/14</strain>
    </source>
</reference>
<evidence type="ECO:0000313" key="1">
    <source>
        <dbReference type="EMBL" id="CAG8852275.1"/>
    </source>
</evidence>